<dbReference type="EMBL" id="JAODUO010000245">
    <property type="protein sequence ID" value="KAK2185115.1"/>
    <property type="molecule type" value="Genomic_DNA"/>
</dbReference>
<name>A0AAD9NZ41_RIDPI</name>
<dbReference type="PANTHER" id="PTHR43404:SF2">
    <property type="entry name" value="LIPOPOLYSACCHARIDE CHOLINEPHOSPHOTRANSFERASE LICD"/>
    <property type="match status" value="1"/>
</dbReference>
<evidence type="ECO:0000259" key="1">
    <source>
        <dbReference type="Pfam" id="PF04991"/>
    </source>
</evidence>
<reference evidence="2" key="1">
    <citation type="journal article" date="2023" name="Mol. Biol. Evol.">
        <title>Third-Generation Sequencing Reveals the Adaptive Role of the Epigenome in Three Deep-Sea Polychaetes.</title>
        <authorList>
            <person name="Perez M."/>
            <person name="Aroh O."/>
            <person name="Sun Y."/>
            <person name="Lan Y."/>
            <person name="Juniper S.K."/>
            <person name="Young C.R."/>
            <person name="Angers B."/>
            <person name="Qian P.Y."/>
        </authorList>
    </citation>
    <scope>NUCLEOTIDE SEQUENCE</scope>
    <source>
        <strain evidence="2">R07B-5</strain>
    </source>
</reference>
<gene>
    <name evidence="2" type="ORF">NP493_246g03069</name>
</gene>
<comment type="caution">
    <text evidence="2">The sequence shown here is derived from an EMBL/GenBank/DDBJ whole genome shotgun (WGS) entry which is preliminary data.</text>
</comment>
<evidence type="ECO:0000313" key="2">
    <source>
        <dbReference type="EMBL" id="KAK2185115.1"/>
    </source>
</evidence>
<dbReference type="PANTHER" id="PTHR43404">
    <property type="entry name" value="LIPOPOLYSACCHARIDE CHOLINEPHOSPHOTRANSFERASE LICD"/>
    <property type="match status" value="1"/>
</dbReference>
<dbReference type="Pfam" id="PF04991">
    <property type="entry name" value="LicD"/>
    <property type="match status" value="1"/>
</dbReference>
<dbReference type="AlphaFoldDB" id="A0AAD9NZ41"/>
<dbReference type="InterPro" id="IPR007074">
    <property type="entry name" value="LicD/FKTN/FKRP_NTP_transf"/>
</dbReference>
<feature type="domain" description="LicD/FKTN/FKRP nucleotidyltransferase" evidence="1">
    <location>
        <begin position="118"/>
        <end position="153"/>
    </location>
</feature>
<dbReference type="InterPro" id="IPR052942">
    <property type="entry name" value="LPS_cholinephosphotransferase"/>
</dbReference>
<accession>A0AAD9NZ41</accession>
<sequence length="342" mass="39496">MAMYKRRVAFFLMVTCVLLGTVSIYNALFSSEPENQVWTAHNELYDGGTQDLERKDIDYIEPIKPAIQTVVPLKRKVAGARRRRWHRRHHVSMRQMAIMNAEETEIIFDIVEKLAEVCNAQNITYFLYAGSLLGSYRHHNIIPWDDDIDVIVNVSERVPLYAALDTLAPQYTVAYAGARLKFYSARSTPQSHYPWSWPYVDISFFYENATHVGDISSQFKHCVYPKSIVFPLHFRPLGKLFLNSPFDAYASLKITYSSLHYCMTHHYSHKYEEANSIETYMRVPCERLQNVVPFVHRSTDSGGVKETLMKGDTAIHSIVVDEPRYAIVTTFSLDLFESNELL</sequence>
<dbReference type="GO" id="GO:0009100">
    <property type="term" value="P:glycoprotein metabolic process"/>
    <property type="evidence" value="ECO:0007669"/>
    <property type="project" value="UniProtKB-ARBA"/>
</dbReference>
<evidence type="ECO:0000313" key="3">
    <source>
        <dbReference type="Proteomes" id="UP001209878"/>
    </source>
</evidence>
<proteinExistence type="predicted"/>
<protein>
    <recommendedName>
        <fullName evidence="1">LicD/FKTN/FKRP nucleotidyltransferase domain-containing protein</fullName>
    </recommendedName>
</protein>
<dbReference type="Proteomes" id="UP001209878">
    <property type="component" value="Unassembled WGS sequence"/>
</dbReference>
<organism evidence="2 3">
    <name type="scientific">Ridgeia piscesae</name>
    <name type="common">Tubeworm</name>
    <dbReference type="NCBI Taxonomy" id="27915"/>
    <lineage>
        <taxon>Eukaryota</taxon>
        <taxon>Metazoa</taxon>
        <taxon>Spiralia</taxon>
        <taxon>Lophotrochozoa</taxon>
        <taxon>Annelida</taxon>
        <taxon>Polychaeta</taxon>
        <taxon>Sedentaria</taxon>
        <taxon>Canalipalpata</taxon>
        <taxon>Sabellida</taxon>
        <taxon>Siboglinidae</taxon>
        <taxon>Ridgeia</taxon>
    </lineage>
</organism>
<keyword evidence="3" id="KW-1185">Reference proteome</keyword>